<dbReference type="InterPro" id="IPR000711">
    <property type="entry name" value="ATPase_OSCP/dsu"/>
</dbReference>
<organism evidence="7 8">
    <name type="scientific">Levilactobacillus namurensis DSM 19117</name>
    <dbReference type="NCBI Taxonomy" id="1423773"/>
    <lineage>
        <taxon>Bacteria</taxon>
        <taxon>Bacillati</taxon>
        <taxon>Bacillota</taxon>
        <taxon>Bacilli</taxon>
        <taxon>Lactobacillales</taxon>
        <taxon>Lactobacillaceae</taxon>
        <taxon>Levilactobacillus</taxon>
    </lineage>
</organism>
<comment type="caution">
    <text evidence="7">The sequence shown here is derived from an EMBL/GenBank/DDBJ whole genome shotgun (WGS) entry which is preliminary data.</text>
</comment>
<keyword evidence="5" id="KW-0472">Membrane</keyword>
<reference evidence="7 8" key="1">
    <citation type="journal article" date="2015" name="Genome Announc.">
        <title>Expanding the biotechnology potential of lactobacilli through comparative genomics of 213 strains and associated genera.</title>
        <authorList>
            <person name="Sun Z."/>
            <person name="Harris H.M."/>
            <person name="McCann A."/>
            <person name="Guo C."/>
            <person name="Argimon S."/>
            <person name="Zhang W."/>
            <person name="Yang X."/>
            <person name="Jeffery I.B."/>
            <person name="Cooney J.C."/>
            <person name="Kagawa T.F."/>
            <person name="Liu W."/>
            <person name="Song Y."/>
            <person name="Salvetti E."/>
            <person name="Wrobel A."/>
            <person name="Rasinkangas P."/>
            <person name="Parkhill J."/>
            <person name="Rea M.C."/>
            <person name="O'Sullivan O."/>
            <person name="Ritari J."/>
            <person name="Douillard F.P."/>
            <person name="Paul Ross R."/>
            <person name="Yang R."/>
            <person name="Briner A.E."/>
            <person name="Felis G.E."/>
            <person name="de Vos W.M."/>
            <person name="Barrangou R."/>
            <person name="Klaenhammer T.R."/>
            <person name="Caufield P.W."/>
            <person name="Cui Y."/>
            <person name="Zhang H."/>
            <person name="O'Toole P.W."/>
        </authorList>
    </citation>
    <scope>NUCLEOTIDE SEQUENCE [LARGE SCALE GENOMIC DNA]</scope>
    <source>
        <strain evidence="7 8">DSM 19117</strain>
    </source>
</reference>
<dbReference type="AlphaFoldDB" id="A0A0R1K885"/>
<evidence type="ECO:0000256" key="2">
    <source>
        <dbReference type="ARBA" id="ARBA00022448"/>
    </source>
</evidence>
<evidence type="ECO:0000256" key="1">
    <source>
        <dbReference type="ARBA" id="ARBA00004370"/>
    </source>
</evidence>
<dbReference type="PRINTS" id="PR00125">
    <property type="entry name" value="ATPASEDELTA"/>
</dbReference>
<dbReference type="Pfam" id="PF00213">
    <property type="entry name" value="OSCP"/>
    <property type="match status" value="1"/>
</dbReference>
<evidence type="ECO:0000256" key="4">
    <source>
        <dbReference type="ARBA" id="ARBA00023065"/>
    </source>
</evidence>
<comment type="subcellular location">
    <subcellularLocation>
        <location evidence="1">Membrane</location>
    </subcellularLocation>
</comment>
<keyword evidence="6" id="KW-0066">ATP synthesis</keyword>
<dbReference type="GO" id="GO:0046933">
    <property type="term" value="F:proton-transporting ATP synthase activity, rotational mechanism"/>
    <property type="evidence" value="ECO:0007669"/>
    <property type="project" value="InterPro"/>
</dbReference>
<keyword evidence="2" id="KW-0813">Transport</keyword>
<keyword evidence="3" id="KW-0375">Hydrogen ion transport</keyword>
<proteinExistence type="predicted"/>
<evidence type="ECO:0000313" key="7">
    <source>
        <dbReference type="EMBL" id="KRK76724.1"/>
    </source>
</evidence>
<dbReference type="GO" id="GO:0016020">
    <property type="term" value="C:membrane"/>
    <property type="evidence" value="ECO:0007669"/>
    <property type="project" value="UniProtKB-SubCell"/>
</dbReference>
<gene>
    <name evidence="7" type="ORF">FD30_GL001257</name>
</gene>
<dbReference type="Proteomes" id="UP000051162">
    <property type="component" value="Unassembled WGS sequence"/>
</dbReference>
<evidence type="ECO:0000256" key="5">
    <source>
        <dbReference type="ARBA" id="ARBA00023136"/>
    </source>
</evidence>
<dbReference type="PATRIC" id="fig|1423773.3.peg.1284"/>
<dbReference type="STRING" id="1423773.FD30_GL001257"/>
<dbReference type="EMBL" id="AZDT01000016">
    <property type="protein sequence ID" value="KRK76724.1"/>
    <property type="molecule type" value="Genomic_DNA"/>
</dbReference>
<sequence length="93" mass="10197">MDAMVAILDQFQRLYDDLHHTVYAQVTTAIELSAEQKDKIAAAYAQRVGAQKVILDSQVDPTIIGGVVVQSAGMILDGSLKTKINKLRRQLLS</sequence>
<protein>
    <submittedName>
        <fullName evidence="7">Uncharacterized protein</fullName>
    </submittedName>
</protein>
<evidence type="ECO:0000256" key="3">
    <source>
        <dbReference type="ARBA" id="ARBA00022781"/>
    </source>
</evidence>
<keyword evidence="4" id="KW-0406">Ion transport</keyword>
<dbReference type="PANTHER" id="PTHR11910">
    <property type="entry name" value="ATP SYNTHASE DELTA CHAIN"/>
    <property type="match status" value="1"/>
</dbReference>
<evidence type="ECO:0000313" key="8">
    <source>
        <dbReference type="Proteomes" id="UP000051162"/>
    </source>
</evidence>
<evidence type="ECO:0000256" key="6">
    <source>
        <dbReference type="ARBA" id="ARBA00023310"/>
    </source>
</evidence>
<dbReference type="NCBIfam" id="TIGR01145">
    <property type="entry name" value="ATP_synt_delta"/>
    <property type="match status" value="1"/>
</dbReference>
<keyword evidence="8" id="KW-1185">Reference proteome</keyword>
<name>A0A0R1K885_9LACO</name>
<accession>A0A0R1K885</accession>